<sequence length="168" mass="17067">MRLKLIFIVGLAAGYVLGARSGRAPYERLKAKSTEAWEDPRVQKVVHDAEDFVKENAPIVADKVAEGAKVAAQKVAEGSKVAAEGAKAAGEKIAGTSKIAGQSVSEGTKVAVAGAVDAASKLADTAKDVSEKVAEAAKTAADKVTGSEPRTDNDGEGNDGTDGTSDKG</sequence>
<accession>A0A7L5AIV9</accession>
<evidence type="ECO:0008006" key="4">
    <source>
        <dbReference type="Google" id="ProtNLM"/>
    </source>
</evidence>
<proteinExistence type="predicted"/>
<evidence type="ECO:0000313" key="2">
    <source>
        <dbReference type="EMBL" id="QHO70528.1"/>
    </source>
</evidence>
<protein>
    <recommendedName>
        <fullName evidence="4">Protoporphyrinogen oxidase</fullName>
    </recommendedName>
</protein>
<dbReference type="EMBL" id="CP017146">
    <property type="protein sequence ID" value="QHO70528.1"/>
    <property type="molecule type" value="Genomic_DNA"/>
</dbReference>
<feature type="region of interest" description="Disordered" evidence="1">
    <location>
        <begin position="135"/>
        <end position="168"/>
    </location>
</feature>
<name>A0A7L5AIV9_9MICO</name>
<dbReference type="OrthoDB" id="5125216at2"/>
<evidence type="ECO:0000313" key="3">
    <source>
        <dbReference type="Proteomes" id="UP000464507"/>
    </source>
</evidence>
<keyword evidence="3" id="KW-1185">Reference proteome</keyword>
<reference evidence="2 3" key="1">
    <citation type="submission" date="2016-09" db="EMBL/GenBank/DDBJ databases">
        <title>Complete genome sequence of microbes from the polar regions.</title>
        <authorList>
            <person name="Liao L."/>
            <person name="Chen B."/>
        </authorList>
    </citation>
    <scope>NUCLEOTIDE SEQUENCE [LARGE SCALE GENOMIC DNA]</scope>
    <source>
        <strain evidence="2 3">ZS314</strain>
    </source>
</reference>
<dbReference type="KEGG" id="mant:BHD05_13600"/>
<dbReference type="RefSeq" id="WP_161886911.1">
    <property type="nucleotide sequence ID" value="NZ_CP017146.1"/>
</dbReference>
<dbReference type="Proteomes" id="UP000464507">
    <property type="component" value="Chromosome"/>
</dbReference>
<evidence type="ECO:0000256" key="1">
    <source>
        <dbReference type="SAM" id="MobiDB-lite"/>
    </source>
</evidence>
<organism evidence="2 3">
    <name type="scientific">Marisediminicola antarctica</name>
    <dbReference type="NCBI Taxonomy" id="674079"/>
    <lineage>
        <taxon>Bacteria</taxon>
        <taxon>Bacillati</taxon>
        <taxon>Actinomycetota</taxon>
        <taxon>Actinomycetes</taxon>
        <taxon>Micrococcales</taxon>
        <taxon>Microbacteriaceae</taxon>
        <taxon>Marisediminicola</taxon>
    </lineage>
</organism>
<dbReference type="AlphaFoldDB" id="A0A7L5AIV9"/>
<gene>
    <name evidence="2" type="ORF">BHD05_13600</name>
</gene>